<evidence type="ECO:0000256" key="3">
    <source>
        <dbReference type="SAM" id="MobiDB-lite"/>
    </source>
</evidence>
<comment type="subcellular location">
    <subcellularLocation>
        <location evidence="1">Secreted</location>
    </subcellularLocation>
</comment>
<name>A0A4Q2RF13_9HYPH</name>
<dbReference type="PANTHER" id="PTHR38340:SF1">
    <property type="entry name" value="S-LAYER PROTEIN"/>
    <property type="match status" value="1"/>
</dbReference>
<accession>A0A4Q2RF13</accession>
<dbReference type="PROSITE" id="PS00330">
    <property type="entry name" value="HEMOLYSIN_CALCIUM"/>
    <property type="match status" value="2"/>
</dbReference>
<dbReference type="Gene3D" id="2.150.10.10">
    <property type="entry name" value="Serralysin-like metalloprotease, C-terminal"/>
    <property type="match status" value="4"/>
</dbReference>
<keyword evidence="5" id="KW-1185">Reference proteome</keyword>
<evidence type="ECO:0000256" key="2">
    <source>
        <dbReference type="ARBA" id="ARBA00022525"/>
    </source>
</evidence>
<dbReference type="EMBL" id="QYBC01000003">
    <property type="protein sequence ID" value="RYB06615.1"/>
    <property type="molecule type" value="Genomic_DNA"/>
</dbReference>
<dbReference type="InterPro" id="IPR011049">
    <property type="entry name" value="Serralysin-like_metalloprot_C"/>
</dbReference>
<keyword evidence="2" id="KW-0964">Secreted</keyword>
<organism evidence="4 5">
    <name type="scientific">Lichenibacterium ramalinae</name>
    <dbReference type="NCBI Taxonomy" id="2316527"/>
    <lineage>
        <taxon>Bacteria</taxon>
        <taxon>Pseudomonadati</taxon>
        <taxon>Pseudomonadota</taxon>
        <taxon>Alphaproteobacteria</taxon>
        <taxon>Hyphomicrobiales</taxon>
        <taxon>Lichenihabitantaceae</taxon>
        <taxon>Lichenibacterium</taxon>
    </lineage>
</organism>
<dbReference type="InterPro" id="IPR001343">
    <property type="entry name" value="Hemolysn_Ca-bd"/>
</dbReference>
<dbReference type="Pfam" id="PF00353">
    <property type="entry name" value="HemolysinCabind"/>
    <property type="match status" value="6"/>
</dbReference>
<dbReference type="GO" id="GO:0005509">
    <property type="term" value="F:calcium ion binding"/>
    <property type="evidence" value="ECO:0007669"/>
    <property type="project" value="InterPro"/>
</dbReference>
<evidence type="ECO:0000313" key="5">
    <source>
        <dbReference type="Proteomes" id="UP000289411"/>
    </source>
</evidence>
<feature type="region of interest" description="Disordered" evidence="3">
    <location>
        <begin position="160"/>
        <end position="192"/>
    </location>
</feature>
<feature type="compositionally biased region" description="Polar residues" evidence="3">
    <location>
        <begin position="170"/>
        <end position="190"/>
    </location>
</feature>
<dbReference type="InterPro" id="IPR050557">
    <property type="entry name" value="RTX_toxin/Mannuronan_C5-epim"/>
</dbReference>
<dbReference type="PRINTS" id="PR00313">
    <property type="entry name" value="CABNDNGRPT"/>
</dbReference>
<comment type="caution">
    <text evidence="4">The sequence shown here is derived from an EMBL/GenBank/DDBJ whole genome shotgun (WGS) entry which is preliminary data.</text>
</comment>
<dbReference type="Proteomes" id="UP000289411">
    <property type="component" value="Unassembled WGS sequence"/>
</dbReference>
<feature type="region of interest" description="Disordered" evidence="3">
    <location>
        <begin position="742"/>
        <end position="764"/>
    </location>
</feature>
<dbReference type="RefSeq" id="WP_129217971.1">
    <property type="nucleotide sequence ID" value="NZ_QYBC01000003.1"/>
</dbReference>
<protein>
    <recommendedName>
        <fullName evidence="6">Calcium-binding protein</fullName>
    </recommendedName>
</protein>
<reference evidence="4 5" key="1">
    <citation type="submission" date="2018-09" db="EMBL/GenBank/DDBJ databases">
        <authorList>
            <person name="Grouzdev D.S."/>
            <person name="Krutkina M.S."/>
        </authorList>
    </citation>
    <scope>NUCLEOTIDE SEQUENCE [LARGE SCALE GENOMIC DNA]</scope>
    <source>
        <strain evidence="4 5">RmlP001</strain>
    </source>
</reference>
<feature type="region of interest" description="Disordered" evidence="3">
    <location>
        <begin position="1"/>
        <end position="20"/>
    </location>
</feature>
<dbReference type="SUPFAM" id="SSF51120">
    <property type="entry name" value="beta-Roll"/>
    <property type="match status" value="2"/>
</dbReference>
<dbReference type="GO" id="GO:0005576">
    <property type="term" value="C:extracellular region"/>
    <property type="evidence" value="ECO:0007669"/>
    <property type="project" value="UniProtKB-SubCell"/>
</dbReference>
<dbReference type="AlphaFoldDB" id="A0A4Q2RF13"/>
<gene>
    <name evidence="4" type="ORF">D3272_04570</name>
</gene>
<evidence type="ECO:0008006" key="6">
    <source>
        <dbReference type="Google" id="ProtNLM"/>
    </source>
</evidence>
<evidence type="ECO:0000313" key="4">
    <source>
        <dbReference type="EMBL" id="RYB06615.1"/>
    </source>
</evidence>
<dbReference type="PANTHER" id="PTHR38340">
    <property type="entry name" value="S-LAYER PROTEIN"/>
    <property type="match status" value="1"/>
</dbReference>
<proteinExistence type="predicted"/>
<reference evidence="4 5" key="2">
    <citation type="submission" date="2019-02" db="EMBL/GenBank/DDBJ databases">
        <title>'Lichenibacterium ramalinii' gen. nov. sp. nov., 'Lichenibacterium minor' gen. nov. sp. nov.</title>
        <authorList>
            <person name="Pankratov T."/>
        </authorList>
    </citation>
    <scope>NUCLEOTIDE SEQUENCE [LARGE SCALE GENOMIC DNA]</scope>
    <source>
        <strain evidence="4 5">RmlP001</strain>
    </source>
</reference>
<dbReference type="InterPro" id="IPR018511">
    <property type="entry name" value="Hemolysin-typ_Ca-bd_CS"/>
</dbReference>
<feature type="compositionally biased region" description="Low complexity" evidence="3">
    <location>
        <begin position="742"/>
        <end position="755"/>
    </location>
</feature>
<sequence>MTSFSTPPDLVAGQSLGGNDTGTVASGSSVTVSAGTAVTVALATAPPSPNTGVQITNSGTIKDTNADGRAINASGTSTGVRILRVTNGSGAVITSTDDAVRVNSDLVAGSTVAVVNDGTISSTATGSSGGQGIDFNAITTAGSAVTITNRATGSITAADNDAVRPGQNGDVENSGQITSGAAATPSSQPSADGIDFQDNHTGTVHNFGGGAVSGARHGIAGGTNTTVNVTNDARATIIGRNGSGVGLDGSGSVVNSGTITGTIDTTSARGDGDGVDIDLTAAVTNYGTIQGLGAKGNDSGGRTNAGEGLSLGGGTVANYGSILSSAMNPDGITANTGGAIVVNNDANANRSGNASTTITNFFGASITGGNNDAIRLENKGSAALDTDQITNYGTITGNGTIPDPNGTVTYVAPAGQPNAGQTVADPNSVGTLDGVTYTGTGSARFVRGDGSAIQMGEGADTLTDYGTIVGNTGRAVNLEGGDDTLNLHTGSTISGRLDGGAGTDTLNLRLDDRTGADITRGANSGSTSGTLSDVIDFEVLNVQGGIWSVIDAQAYSGGATIASGATLQVGNDAATGSLAADIADGGSLVFDRADASRYSGVITGAGSLSKRGAGTLALTGSSAGFSGAVTLRAGVLELAQLDSAGTGGIAFTTGAQTLRLDVNGTYANAISGFSTDGDVIDLASLNPAGATARYNGTTLTVTNGADTATLTLAPAPSGSHYSVQGDGGTGTDVVLVAAQADPPAASTTPSAGSDSLTGSSGNDTIAGLSGNDTLNGLGGDDLLLGNQGDDLVTAGDGMNTVAGGMGRDRIAVGNGSNLIYGGEGADTIAAGNGANTIVGGTGNATLDADDGADSITVGSGNDLILGNQGNDTIALGGGADTALGGMGDDLITSSGIGNDLLLGGEGSDTIMAGNGADTIVGGTGNGSSDSLDGADEITSGSGNDLILGNGGNDSVGAGAGNDTVVGGFGDDVVLGNQGNDVILGNQGRDTLFGGQGADTLVGGQGNDVLYGNEGDDVLYGNEGLNTFVFNPGDTGFRSALGTGDTVMDFATGTSRIDFASGPAGSATNFGATATTATDFAAIQALGQTLIDGGDAYAFVADGTDGFLFTTGGTGTAMTDAVKLVGAGTASSLKYQDVAHGALA</sequence>
<dbReference type="OrthoDB" id="7195851at2"/>
<evidence type="ECO:0000256" key="1">
    <source>
        <dbReference type="ARBA" id="ARBA00004613"/>
    </source>
</evidence>